<dbReference type="EC" id="1.1.99.1" evidence="9"/>
<dbReference type="PANTHER" id="PTHR11552:SF147">
    <property type="entry name" value="CHOLINE DEHYDROGENASE, MITOCHONDRIAL"/>
    <property type="match status" value="1"/>
</dbReference>
<feature type="domain" description="Glucose-methanol-choline oxidoreductase N-terminal" evidence="8">
    <location>
        <begin position="254"/>
        <end position="268"/>
    </location>
</feature>
<evidence type="ECO:0000256" key="4">
    <source>
        <dbReference type="ARBA" id="ARBA00022827"/>
    </source>
</evidence>
<dbReference type="Gene3D" id="3.30.560.10">
    <property type="entry name" value="Glucose Oxidase, domain 3"/>
    <property type="match status" value="1"/>
</dbReference>
<dbReference type="GO" id="GO:0050660">
    <property type="term" value="F:flavin adenine dinucleotide binding"/>
    <property type="evidence" value="ECO:0007669"/>
    <property type="project" value="InterPro"/>
</dbReference>
<dbReference type="EMBL" id="JABEMD010000011">
    <property type="protein sequence ID" value="NNH11006.1"/>
    <property type="molecule type" value="Genomic_DNA"/>
</dbReference>
<evidence type="ECO:0000256" key="3">
    <source>
        <dbReference type="ARBA" id="ARBA00022630"/>
    </source>
</evidence>
<evidence type="ECO:0000256" key="6">
    <source>
        <dbReference type="SAM" id="MobiDB-lite"/>
    </source>
</evidence>
<dbReference type="SUPFAM" id="SSF51905">
    <property type="entry name" value="FAD/NAD(P)-binding domain"/>
    <property type="match status" value="1"/>
</dbReference>
<feature type="compositionally biased region" description="Basic and acidic residues" evidence="6">
    <location>
        <begin position="552"/>
        <end position="585"/>
    </location>
</feature>
<keyword evidence="9" id="KW-0560">Oxidoreductase</keyword>
<organism evidence="9 10">
    <name type="scientific">Cupriavidus gilardii</name>
    <dbReference type="NCBI Taxonomy" id="82541"/>
    <lineage>
        <taxon>Bacteria</taxon>
        <taxon>Pseudomonadati</taxon>
        <taxon>Pseudomonadota</taxon>
        <taxon>Betaproteobacteria</taxon>
        <taxon>Burkholderiales</taxon>
        <taxon>Burkholderiaceae</taxon>
        <taxon>Cupriavidus</taxon>
    </lineage>
</organism>
<dbReference type="PIRSF" id="PIRSF000137">
    <property type="entry name" value="Alcohol_oxidase"/>
    <property type="match status" value="1"/>
</dbReference>
<feature type="domain" description="Glucose-methanol-choline oxidoreductase N-terminal" evidence="7">
    <location>
        <begin position="82"/>
        <end position="105"/>
    </location>
</feature>
<dbReference type="GO" id="GO:0008812">
    <property type="term" value="F:choline dehydrogenase activity"/>
    <property type="evidence" value="ECO:0007669"/>
    <property type="project" value="UniProtKB-EC"/>
</dbReference>
<dbReference type="NCBIfam" id="NF002550">
    <property type="entry name" value="PRK02106.1"/>
    <property type="match status" value="1"/>
</dbReference>
<dbReference type="Gene3D" id="3.50.50.60">
    <property type="entry name" value="FAD/NAD(P)-binding domain"/>
    <property type="match status" value="1"/>
</dbReference>
<dbReference type="AlphaFoldDB" id="A0A849B9B9"/>
<evidence type="ECO:0000256" key="2">
    <source>
        <dbReference type="ARBA" id="ARBA00010790"/>
    </source>
</evidence>
<keyword evidence="3 5" id="KW-0285">Flavoprotein</keyword>
<accession>A0A849B9B9</accession>
<dbReference type="Proteomes" id="UP000542973">
    <property type="component" value="Unassembled WGS sequence"/>
</dbReference>
<dbReference type="PROSITE" id="PS00624">
    <property type="entry name" value="GMC_OXRED_2"/>
    <property type="match status" value="1"/>
</dbReference>
<dbReference type="Pfam" id="PF00732">
    <property type="entry name" value="GMC_oxred_N"/>
    <property type="match status" value="1"/>
</dbReference>
<reference evidence="9 10" key="1">
    <citation type="submission" date="2020-05" db="EMBL/GenBank/DDBJ databases">
        <title>MicrobeNet Type strains.</title>
        <authorList>
            <person name="Nicholson A.C."/>
        </authorList>
    </citation>
    <scope>NUCLEOTIDE SEQUENCE [LARGE SCALE GENOMIC DNA]</scope>
    <source>
        <strain evidence="9 10">ATCC 700815</strain>
    </source>
</reference>
<dbReference type="InterPro" id="IPR012132">
    <property type="entry name" value="GMC_OxRdtase"/>
</dbReference>
<evidence type="ECO:0000313" key="9">
    <source>
        <dbReference type="EMBL" id="NNH11006.1"/>
    </source>
</evidence>
<evidence type="ECO:0000256" key="5">
    <source>
        <dbReference type="RuleBase" id="RU003968"/>
    </source>
</evidence>
<protein>
    <submittedName>
        <fullName evidence="9">Choline dehydrogenase</fullName>
        <ecNumber evidence="9">1.1.99.1</ecNumber>
    </submittedName>
</protein>
<gene>
    <name evidence="9" type="ORF">HLB16_08950</name>
</gene>
<keyword evidence="4 5" id="KW-0274">FAD</keyword>
<sequence>MSQTVDYIVVGAGSAGCVLANRLSEDGRHAVCLLEAGPPDRCPWIHIPIGYGKTMFHKEVNWGFHTDPDPNMLNRRIYWPRGRTLGGSSAINGLIYVRGQREDYDHWAALGNRGWSWDDCLPYFRKLENNDLGPGPTRGTDGPLNATSIDRRHPLVDAFIEAGQSLGLPHKADFNTGDQEGVGYYQLTTRKGWRCSTAVAYLRPAQSRPNLRIETGAHTTAILFEGRRAVGVRYMQNGRQHVLRARREVLLCAGALQSPQLLQLSGIGPSALLREFGVPVVHALPGVGENLQDHLQIRLIYQVARPITTNDQLRSLFGKARMGLEWLLWRQGPLAIGINQGAMFCRVLPQESATPDTQFHFATLSADMAGGQVHPFSGCTYSVCQLRPESRGTVRIRSTDPFTPPSMQPNYLSAELDRRSAIASVRFARRVAQTEPMRSLMQAEFRPGDAVQSDDEILHFCREYGATIFHPSGTAKMGPASDPLAVVDHRLRVHGVAGLRVIDCSVMPTLVSGNTNVPVVMMAERAADFIREDARAETVSEIVGATAAGSARVERVPEHQAERDTERQAEAGTERQPERRITEPV</sequence>
<proteinExistence type="inferred from homology"/>
<comment type="caution">
    <text evidence="9">The sequence shown here is derived from an EMBL/GenBank/DDBJ whole genome shotgun (WGS) entry which is preliminary data.</text>
</comment>
<dbReference type="InterPro" id="IPR036188">
    <property type="entry name" value="FAD/NAD-bd_sf"/>
</dbReference>
<dbReference type="InterPro" id="IPR000172">
    <property type="entry name" value="GMC_OxRdtase_N"/>
</dbReference>
<feature type="region of interest" description="Disordered" evidence="6">
    <location>
        <begin position="548"/>
        <end position="585"/>
    </location>
</feature>
<dbReference type="InterPro" id="IPR007867">
    <property type="entry name" value="GMC_OxRtase_C"/>
</dbReference>
<evidence type="ECO:0000259" key="7">
    <source>
        <dbReference type="PROSITE" id="PS00623"/>
    </source>
</evidence>
<dbReference type="PANTHER" id="PTHR11552">
    <property type="entry name" value="GLUCOSE-METHANOL-CHOLINE GMC OXIDOREDUCTASE"/>
    <property type="match status" value="1"/>
</dbReference>
<dbReference type="RefSeq" id="WP_053822716.1">
    <property type="nucleotide sequence ID" value="NZ_BAAAEB010000006.1"/>
</dbReference>
<evidence type="ECO:0000259" key="8">
    <source>
        <dbReference type="PROSITE" id="PS00624"/>
    </source>
</evidence>
<dbReference type="PROSITE" id="PS00623">
    <property type="entry name" value="GMC_OXRED_1"/>
    <property type="match status" value="1"/>
</dbReference>
<evidence type="ECO:0000256" key="1">
    <source>
        <dbReference type="ARBA" id="ARBA00001974"/>
    </source>
</evidence>
<evidence type="ECO:0000313" key="10">
    <source>
        <dbReference type="Proteomes" id="UP000542973"/>
    </source>
</evidence>
<name>A0A849B9B9_9BURK</name>
<dbReference type="SUPFAM" id="SSF54373">
    <property type="entry name" value="FAD-linked reductases, C-terminal domain"/>
    <property type="match status" value="1"/>
</dbReference>
<dbReference type="Pfam" id="PF05199">
    <property type="entry name" value="GMC_oxred_C"/>
    <property type="match status" value="1"/>
</dbReference>
<comment type="similarity">
    <text evidence="2 5">Belongs to the GMC oxidoreductase family.</text>
</comment>
<comment type="cofactor">
    <cofactor evidence="1">
        <name>FAD</name>
        <dbReference type="ChEBI" id="CHEBI:57692"/>
    </cofactor>
</comment>